<keyword evidence="3" id="KW-0547">Nucleotide-binding</keyword>
<dbReference type="EMBL" id="JAESWC010000002">
    <property type="protein sequence ID" value="MBL4935569.1"/>
    <property type="molecule type" value="Genomic_DNA"/>
</dbReference>
<dbReference type="Proteomes" id="UP000632377">
    <property type="component" value="Unassembled WGS sequence"/>
</dbReference>
<keyword evidence="4" id="KW-1185">Reference proteome</keyword>
<feature type="region of interest" description="Disordered" evidence="1">
    <location>
        <begin position="1321"/>
        <end position="1358"/>
    </location>
</feature>
<dbReference type="InterPro" id="IPR027417">
    <property type="entry name" value="P-loop_NTPase"/>
</dbReference>
<evidence type="ECO:0000256" key="1">
    <source>
        <dbReference type="SAM" id="MobiDB-lite"/>
    </source>
</evidence>
<gene>
    <name evidence="3" type="ORF">JK636_07325</name>
</gene>
<evidence type="ECO:0000313" key="3">
    <source>
        <dbReference type="EMBL" id="MBL4935569.1"/>
    </source>
</evidence>
<dbReference type="GO" id="GO:0005524">
    <property type="term" value="F:ATP binding"/>
    <property type="evidence" value="ECO:0007669"/>
    <property type="project" value="UniProtKB-KW"/>
</dbReference>
<dbReference type="PANTHER" id="PTHR30121">
    <property type="entry name" value="UNCHARACTERIZED PROTEIN YJGR-RELATED"/>
    <property type="match status" value="1"/>
</dbReference>
<dbReference type="InterPro" id="IPR051162">
    <property type="entry name" value="T4SS_component"/>
</dbReference>
<name>A0ABS1TB59_9CLOT</name>
<evidence type="ECO:0000313" key="4">
    <source>
        <dbReference type="Proteomes" id="UP000632377"/>
    </source>
</evidence>
<dbReference type="Pfam" id="PF01935">
    <property type="entry name" value="DUF87"/>
    <property type="match status" value="1"/>
</dbReference>
<evidence type="ECO:0000259" key="2">
    <source>
        <dbReference type="Pfam" id="PF01935"/>
    </source>
</evidence>
<feature type="domain" description="Helicase HerA central" evidence="2">
    <location>
        <begin position="1432"/>
        <end position="1635"/>
    </location>
</feature>
<reference evidence="3 4" key="1">
    <citation type="submission" date="2021-01" db="EMBL/GenBank/DDBJ databases">
        <title>Genome public.</title>
        <authorList>
            <person name="Liu C."/>
            <person name="Sun Q."/>
        </authorList>
    </citation>
    <scope>NUCLEOTIDE SEQUENCE [LARGE SCALE GENOMIC DNA]</scope>
    <source>
        <strain evidence="3 4">YIM B02515</strain>
    </source>
</reference>
<organism evidence="3 4">
    <name type="scientific">Clostridium rhizosphaerae</name>
    <dbReference type="NCBI Taxonomy" id="2803861"/>
    <lineage>
        <taxon>Bacteria</taxon>
        <taxon>Bacillati</taxon>
        <taxon>Bacillota</taxon>
        <taxon>Clostridia</taxon>
        <taxon>Eubacteriales</taxon>
        <taxon>Clostridiaceae</taxon>
        <taxon>Clostridium</taxon>
    </lineage>
</organism>
<dbReference type="Gene3D" id="3.40.50.300">
    <property type="entry name" value="P-loop containing nucleotide triphosphate hydrolases"/>
    <property type="match status" value="2"/>
</dbReference>
<feature type="region of interest" description="Disordered" evidence="1">
    <location>
        <begin position="1376"/>
        <end position="1402"/>
    </location>
</feature>
<dbReference type="PANTHER" id="PTHR30121:SF11">
    <property type="entry name" value="AAA+ ATPASE DOMAIN-CONTAINING PROTEIN"/>
    <property type="match status" value="1"/>
</dbReference>
<protein>
    <submittedName>
        <fullName evidence="3">ATP-binding protein</fullName>
    </submittedName>
</protein>
<proteinExistence type="predicted"/>
<accession>A0ABS1TB59</accession>
<sequence length="1779" mass="205967">MKKYIDSIEHEILLQNKSNSVSLIRLEGINTPVIYMEICKYLKNNLRDTEFIAKLAKEKFDDFNAQSRNEWKQSIDFLVKNDYVDSDGAMTAWRNNTSDLVATYQGKKVIVLLMGTESVPDKGGLADFYYISPDTILKSLSKDYSNWFQDLFNDKGFNAEDLKALNTLFKAIFNNVNVDLVKFSCIIDELENNQIYSVDELIEEICYRLDTDWGIPSIRSSKKVPKCKNLKNGKISSADIIARSYSFITRQAYRNGISNNNFTKLIAKIDKYAEENEINDEVAFPYDNSLFSSFSEFKKSLIDFILGKNYESLRGVFVNIDYSIIDDLLNIKTDTTIKIDKVKTNKLVGNPIDVYLEMILKACLEYKRQYKELPKSIKIKVNDIKLSNCSTTTERDNSYKRICIFLGGILDFVKESKVLQSENIELSYEDVQDPFNYINKDELSLTKTANMNELSKVYFTVRALGEDDEARKLDFIYLFESNSSWSQAFSLLNQDSLLDFDSNYIRLPLYASCRQLNEYVCCESEEEFFIKLEKINLTYEYEEYINRLIEEFPQIEISNPLGLLESNYKEFIVSLTNEGYYRTILSNGNCSKVINRYSDLLSAVRDNYEKLTSSQKEKIYMILNIFIISHSPFSSFIEGNIDSLIMPPYNPVMLEKLYHQMCFMRNGFDEILEMTANGSILTEKDIEHRINYFTRTCIITSGFDVFSLDKNNQIPTEKVYQFYAIYNTGKCSYNLISEKVFENELVDDEELDKKELIKKSHKSDILSKNIDDYLKTFPSTLDGINILFINPDDMQHVVAGVHDVIDKIRNRQQKGKINLRIIVSDQRKNGADYLKYWLDAFFMDESDIIVKTYLNYADFSSIKVKDSIDKYTEGQDIVFIYNILDSSGIEFDKTLIEITADENKYPAIFTPIPVSITQDSRGIDISQRQFRTSNEHLQLLHKYIQPFTSDGNYKIIRKLKVSESNKGLLNLIHEKCKWVICIDQSIDKEILNHCDRKIIGFSTGKGIFGELNVTVSARLDIIEDIQLKLKQRLINKFCKWNTHRLEEAAKYCIELTKDMDGSRLLKALNPSDHEIHNFLAYVLTIQNLQLNVYSEKFLIRTLINLDNHQHWFDTHIRDNNTESASRPDFLLLEIENNDENLSSNGKLKIKATVIECKMGFENENHIIKAKNQIYHGIKVLSSNFDSNIVRVNKRYWFNQLYRALVFSEIQIEDNKPGYKMLVDKLANIYNGNFDIEWNGNIFAYWLNQDDDKYTVENVDFSDDEFQTTVNQIRLYKAGQLFIQKLLVPKSERNEVFEFNEIEKPEVQEEFYAELIDDTTEVELDSDIKEPTGKGSIEGETLNPGKQAASDKESPEDSTEITAVEYVDVDETFLSKQESKVAEKNEQQKIKSTKEESGKENENKEYSLKDVRFLLGKDSKSNEDIYWEFGNPRLNNRHLLINGNSGSGKTYCIQTLIMEAAMNKISVIVFDYTDGFTESKLSSTLKNYLGNKLKERSVKFEKFPVNPFKKHKVYHGGKEFDEFDADIANRIASSFKAVYKFGDQQRNVVYEAVLQGLNQHGNNMNFRIMAELINESKNPSASTVYSKIKPFIDYDPFLTGNEFSWKDILDSKGELYIIQLSGFDREIQVMLTEIILWDIWSYATKFGNEDNPMPIVLDEAHNLSHDSSSPSGRFLAEGRKFGISGWYATQFMKGRMDSESIGNLQQAAQKLYFSPPEETLLEVSKYIDITNDGSKLWAEKLKKLTKGYSVTCGFRMRNNKFDKYEPKIINITSLEDRLND</sequence>
<dbReference type="RefSeq" id="WP_202748170.1">
    <property type="nucleotide sequence ID" value="NZ_JAESWC010000002.1"/>
</dbReference>
<dbReference type="CDD" id="cd01127">
    <property type="entry name" value="TrwB_TraG_TraD_VirD4"/>
    <property type="match status" value="1"/>
</dbReference>
<keyword evidence="3" id="KW-0067">ATP-binding</keyword>
<comment type="caution">
    <text evidence="3">The sequence shown here is derived from an EMBL/GenBank/DDBJ whole genome shotgun (WGS) entry which is preliminary data.</text>
</comment>
<dbReference type="SUPFAM" id="SSF52540">
    <property type="entry name" value="P-loop containing nucleoside triphosphate hydrolases"/>
    <property type="match status" value="1"/>
</dbReference>
<dbReference type="InterPro" id="IPR002789">
    <property type="entry name" value="HerA_central"/>
</dbReference>